<reference evidence="1" key="1">
    <citation type="journal article" date="2015" name="Nature">
        <title>Complex archaea that bridge the gap between prokaryotes and eukaryotes.</title>
        <authorList>
            <person name="Spang A."/>
            <person name="Saw J.H."/>
            <person name="Jorgensen S.L."/>
            <person name="Zaremba-Niedzwiedzka K."/>
            <person name="Martijn J."/>
            <person name="Lind A.E."/>
            <person name="van Eijk R."/>
            <person name="Schleper C."/>
            <person name="Guy L."/>
            <person name="Ettema T.J."/>
        </authorList>
    </citation>
    <scope>NUCLEOTIDE SEQUENCE</scope>
</reference>
<name>A0A0F9BJ62_9ZZZZ</name>
<organism evidence="1">
    <name type="scientific">marine sediment metagenome</name>
    <dbReference type="NCBI Taxonomy" id="412755"/>
    <lineage>
        <taxon>unclassified sequences</taxon>
        <taxon>metagenomes</taxon>
        <taxon>ecological metagenomes</taxon>
    </lineage>
</organism>
<sequence length="287" mass="31871">YFSGRLYISTGKGIYSNDIDELFVPGITTVFSKVLPGLDMNGRVGVAFGLDVVRTETSVNQLFIGQENRIMMADEDNVLSIKEQFPNKELPSFFQEDTELSIGYVYNAFNNVLSFRSPQPVNTIYKAAHIPRKIFIPVNDGWAQTNPDTDVFIYVNGLPKWLDFRLDEAQILSELQVLQGKLAPVIGALNTFNSLDPDASTKLDEVIVDITNMIEGGENSAPLVNNTTIIQFMEDYTRFLSLITNAVVLANGLDVFPRINAAGFPATLREANSRAELLETRGFISIT</sequence>
<evidence type="ECO:0000313" key="1">
    <source>
        <dbReference type="EMBL" id="KKL13847.1"/>
    </source>
</evidence>
<dbReference type="AlphaFoldDB" id="A0A0F9BJ62"/>
<proteinExistence type="predicted"/>
<dbReference type="EMBL" id="LAZR01040696">
    <property type="protein sequence ID" value="KKL13847.1"/>
    <property type="molecule type" value="Genomic_DNA"/>
</dbReference>
<protein>
    <submittedName>
        <fullName evidence="1">Uncharacterized protein</fullName>
    </submittedName>
</protein>
<gene>
    <name evidence="1" type="ORF">LCGC14_2521680</name>
</gene>
<comment type="caution">
    <text evidence="1">The sequence shown here is derived from an EMBL/GenBank/DDBJ whole genome shotgun (WGS) entry which is preliminary data.</text>
</comment>
<feature type="non-terminal residue" evidence="1">
    <location>
        <position position="1"/>
    </location>
</feature>
<accession>A0A0F9BJ62</accession>